<accession>A0A9Y1FPG6</accession>
<dbReference type="EMBL" id="CP084167">
    <property type="protein sequence ID" value="UJG43678.1"/>
    <property type="molecule type" value="Genomic_DNA"/>
</dbReference>
<reference evidence="1" key="1">
    <citation type="journal article" date="2022" name="Nat. Microbiol.">
        <title>Unique mobile elements and scalable gene flow at the prokaryote-eukaryote boundary revealed by circularized Asgard archaea genomes.</title>
        <authorList>
            <person name="Wu F."/>
            <person name="Speth D.R."/>
            <person name="Philosof A."/>
            <person name="Cremiere A."/>
            <person name="Narayanan A."/>
            <person name="Barco R.A."/>
            <person name="Connon S.A."/>
            <person name="Amend J.P."/>
            <person name="Antoshechkin I.A."/>
            <person name="Orphan V.J."/>
        </authorList>
    </citation>
    <scope>NUCLEOTIDE SEQUENCE</scope>
    <source>
        <strain evidence="1">PR6</strain>
    </source>
</reference>
<protein>
    <submittedName>
        <fullName evidence="1">Uncharacterized protein</fullName>
    </submittedName>
</protein>
<dbReference type="Proteomes" id="UP001200513">
    <property type="component" value="Chromosome"/>
</dbReference>
<dbReference type="AlphaFoldDB" id="A0A9Y1FPG6"/>
<name>A0A9Y1FPG6_9ARCH</name>
<proteinExistence type="predicted"/>
<sequence>METVPTRQKISSIFLANIPFSLLFIIPPKSNARYPSPPPLGPIVQAHRFYPCLYRHNHHPEYRSSIEHVFGLVFSNSLFP</sequence>
<evidence type="ECO:0000313" key="1">
    <source>
        <dbReference type="EMBL" id="UJG43678.1"/>
    </source>
</evidence>
<gene>
    <name evidence="1" type="ORF">K9W46_00500</name>
</gene>
<organism evidence="1">
    <name type="scientific">Candidatus Heimdallarchaeum endolithica</name>
    <dbReference type="NCBI Taxonomy" id="2876572"/>
    <lineage>
        <taxon>Archaea</taxon>
        <taxon>Promethearchaeati</taxon>
        <taxon>Candidatus Heimdallarchaeota</taxon>
        <taxon>Candidatus Heimdallarchaeia (ex Rinke et al. 2021) (nom. nud.)</taxon>
        <taxon>Candidatus Heimdallarchaeales</taxon>
        <taxon>Candidatus Heimdallarchaeaceae</taxon>
        <taxon>Candidatus Heimdallarchaeum</taxon>
    </lineage>
</organism>